<protein>
    <submittedName>
        <fullName evidence="7">FtsP/CotA-like multicopper oxidase with cupredoxin domain</fullName>
    </submittedName>
</protein>
<evidence type="ECO:0000256" key="2">
    <source>
        <dbReference type="ARBA" id="ARBA00023002"/>
    </source>
</evidence>
<name>A0A3D9T028_9ACTN</name>
<dbReference type="RefSeq" id="WP_116022716.1">
    <property type="nucleotide sequence ID" value="NZ_QTTT01000001.1"/>
</dbReference>
<dbReference type="Gene3D" id="2.60.40.420">
    <property type="entry name" value="Cupredoxins - blue copper proteins"/>
    <property type="match status" value="3"/>
</dbReference>
<feature type="transmembrane region" description="Helical" evidence="4">
    <location>
        <begin position="194"/>
        <end position="217"/>
    </location>
</feature>
<keyword evidence="1" id="KW-0479">Metal-binding</keyword>
<comment type="caution">
    <text evidence="7">The sequence shown here is derived from an EMBL/GenBank/DDBJ whole genome shotgun (WGS) entry which is preliminary data.</text>
</comment>
<dbReference type="InterPro" id="IPR002355">
    <property type="entry name" value="Cu_oxidase_Cu_BS"/>
</dbReference>
<feature type="compositionally biased region" description="Low complexity" evidence="3">
    <location>
        <begin position="243"/>
        <end position="267"/>
    </location>
</feature>
<evidence type="ECO:0000259" key="6">
    <source>
        <dbReference type="Pfam" id="PF07732"/>
    </source>
</evidence>
<evidence type="ECO:0000256" key="4">
    <source>
        <dbReference type="SAM" id="Phobius"/>
    </source>
</evidence>
<dbReference type="SUPFAM" id="SSF49503">
    <property type="entry name" value="Cupredoxins"/>
    <property type="match status" value="3"/>
</dbReference>
<dbReference type="CDD" id="cd04202">
    <property type="entry name" value="CuRO_D2_2dMcoN_like"/>
    <property type="match status" value="1"/>
</dbReference>
<dbReference type="PROSITE" id="PS00080">
    <property type="entry name" value="MULTICOPPER_OXIDASE2"/>
    <property type="match status" value="1"/>
</dbReference>
<keyword evidence="8" id="KW-1185">Reference proteome</keyword>
<feature type="transmembrane region" description="Helical" evidence="4">
    <location>
        <begin position="154"/>
        <end position="173"/>
    </location>
</feature>
<evidence type="ECO:0000259" key="5">
    <source>
        <dbReference type="Pfam" id="PF07731"/>
    </source>
</evidence>
<keyword evidence="2" id="KW-0560">Oxidoreductase</keyword>
<keyword evidence="4" id="KW-0472">Membrane</keyword>
<dbReference type="EMBL" id="QTTT01000001">
    <property type="protein sequence ID" value="REE97191.1"/>
    <property type="molecule type" value="Genomic_DNA"/>
</dbReference>
<keyword evidence="4" id="KW-1133">Transmembrane helix</keyword>
<reference evidence="7 8" key="1">
    <citation type="submission" date="2018-08" db="EMBL/GenBank/DDBJ databases">
        <title>Sequencing the genomes of 1000 actinobacteria strains.</title>
        <authorList>
            <person name="Klenk H.-P."/>
        </authorList>
    </citation>
    <scope>NUCLEOTIDE SEQUENCE [LARGE SCALE GENOMIC DNA]</scope>
    <source>
        <strain evidence="7 8">DSM 43927</strain>
    </source>
</reference>
<feature type="domain" description="Plastocyanin-like" evidence="6">
    <location>
        <begin position="290"/>
        <end position="402"/>
    </location>
</feature>
<feature type="region of interest" description="Disordered" evidence="3">
    <location>
        <begin position="233"/>
        <end position="275"/>
    </location>
</feature>
<dbReference type="InterPro" id="IPR008972">
    <property type="entry name" value="Cupredoxin"/>
</dbReference>
<gene>
    <name evidence="7" type="ORF">DFJ69_2653</name>
</gene>
<evidence type="ECO:0000313" key="7">
    <source>
        <dbReference type="EMBL" id="REE97191.1"/>
    </source>
</evidence>
<dbReference type="Pfam" id="PF07731">
    <property type="entry name" value="Cu-oxidase_2"/>
    <property type="match status" value="1"/>
</dbReference>
<feature type="transmembrane region" description="Helical" evidence="4">
    <location>
        <begin position="6"/>
        <end position="23"/>
    </location>
</feature>
<dbReference type="CDD" id="cd13861">
    <property type="entry name" value="CuRO_1_CumA_like"/>
    <property type="match status" value="1"/>
</dbReference>
<evidence type="ECO:0000313" key="8">
    <source>
        <dbReference type="Proteomes" id="UP000256661"/>
    </source>
</evidence>
<keyword evidence="4" id="KW-0812">Transmembrane</keyword>
<organism evidence="7 8">
    <name type="scientific">Thermomonospora umbrina</name>
    <dbReference type="NCBI Taxonomy" id="111806"/>
    <lineage>
        <taxon>Bacteria</taxon>
        <taxon>Bacillati</taxon>
        <taxon>Actinomycetota</taxon>
        <taxon>Actinomycetes</taxon>
        <taxon>Streptosporangiales</taxon>
        <taxon>Thermomonosporaceae</taxon>
        <taxon>Thermomonospora</taxon>
    </lineage>
</organism>
<dbReference type="OrthoDB" id="345021at2"/>
<dbReference type="InterPro" id="IPR011707">
    <property type="entry name" value="Cu-oxidase-like_N"/>
</dbReference>
<proteinExistence type="predicted"/>
<feature type="domain" description="Plastocyanin-like" evidence="5">
    <location>
        <begin position="577"/>
        <end position="680"/>
    </location>
</feature>
<dbReference type="GO" id="GO:0005507">
    <property type="term" value="F:copper ion binding"/>
    <property type="evidence" value="ECO:0007669"/>
    <property type="project" value="InterPro"/>
</dbReference>
<feature type="transmembrane region" description="Helical" evidence="4">
    <location>
        <begin position="128"/>
        <end position="148"/>
    </location>
</feature>
<accession>A0A3D9T028</accession>
<dbReference type="PANTHER" id="PTHR11709">
    <property type="entry name" value="MULTI-COPPER OXIDASE"/>
    <property type="match status" value="1"/>
</dbReference>
<dbReference type="InterPro" id="IPR011706">
    <property type="entry name" value="Cu-oxidase_C"/>
</dbReference>
<feature type="transmembrane region" description="Helical" evidence="4">
    <location>
        <begin position="80"/>
        <end position="99"/>
    </location>
</feature>
<evidence type="ECO:0000256" key="1">
    <source>
        <dbReference type="ARBA" id="ARBA00022723"/>
    </source>
</evidence>
<dbReference type="PANTHER" id="PTHR11709:SF482">
    <property type="entry name" value="COPPER-CONTAINING NITRITE REDUCTASE"/>
    <property type="match status" value="1"/>
</dbReference>
<sequence length="699" mass="74694">MFAALYWISAVLTAAALPLWLLAGQLTGRLRKARTLGRLRRTSWAALTVTLLAVVPTAATAALIAGALGSYGTVVMADRLYVQFPMILAALAAVVVKGLPGLWRTARVGGDPAEPVTMERGRAAADPGLVVPVQINAVTTAVSLYLWWIAPPLARTMVVWWAVLIVAMVALIVRQRRRRDALATEPQAGRRVMPALRAAAALIAVPVAIAGCSVWSADSSKLPAHHSANGHGDYDLGGGPGVPGMATGHRHGAPSAASGSRAASGPSVDDLTEKDLSGPVRRFTLTARTARIRLDSGRTIDAWTFNGTSPGPELRVRQNELVEVTLVNSDIKAGVTLHWHGYDVPNAADGAAGVTQNAVAPGQRMTYRFRAEDAGTYWYHSHQQSAEQVQRGLYGALIVEPAPVKGADIAVLYREWATEAATGGARVFGVSDGVRRHRIAPGTPVRLRLVNTANDPVDLTPAGSPFRVAAIDGGELNGPGEIRGKTLPMAGGGRYDLTFTMPAHPVELRPAIPGGPVLVLSPDGQGRAPAETATGVFDPASYGTPTATPFGPQTRYDRHFTLNMDSSFGFFDGRPAMRYRVNGRVFPHIPNMLVREGENIKMTFVNRSYDHHPMHLHGHHIQVLTRNGQPITGSPWRADSLNVAPGETYEVAFKADNPGLWMDHCHNLFHAKVGMMLHLAYAGVTTPYESGTATPNQPE</sequence>
<evidence type="ECO:0000256" key="3">
    <source>
        <dbReference type="SAM" id="MobiDB-lite"/>
    </source>
</evidence>
<dbReference type="AlphaFoldDB" id="A0A3D9T028"/>
<dbReference type="GO" id="GO:0016491">
    <property type="term" value="F:oxidoreductase activity"/>
    <property type="evidence" value="ECO:0007669"/>
    <property type="project" value="UniProtKB-KW"/>
</dbReference>
<dbReference type="Pfam" id="PF07732">
    <property type="entry name" value="Cu-oxidase_3"/>
    <property type="match status" value="1"/>
</dbReference>
<dbReference type="InterPro" id="IPR045087">
    <property type="entry name" value="Cu-oxidase_fam"/>
</dbReference>
<feature type="region of interest" description="Disordered" evidence="3">
    <location>
        <begin position="533"/>
        <end position="553"/>
    </location>
</feature>
<feature type="transmembrane region" description="Helical" evidence="4">
    <location>
        <begin position="44"/>
        <end position="68"/>
    </location>
</feature>
<dbReference type="Proteomes" id="UP000256661">
    <property type="component" value="Unassembled WGS sequence"/>
</dbReference>